<proteinExistence type="predicted"/>
<reference key="2">
    <citation type="submission" date="2011-05" db="EMBL/GenBank/DDBJ databases">
        <title>Complete genome sequence of the aerobic marine methanotroph Methylomonas methanica MC09.</title>
        <authorList>
            <person name="Boden R."/>
            <person name="Cunliffe M."/>
            <person name="Scanlan J."/>
            <person name="Moussard H."/>
            <person name="Kits K.D."/>
            <person name="Klotz M."/>
            <person name="Jetten M."/>
            <person name="Vuilleumier S."/>
            <person name="Han J."/>
            <person name="Peters L."/>
            <person name="Mikhailova N."/>
            <person name="Teshima H."/>
            <person name="Tapia R."/>
            <person name="Kyrpides N."/>
            <person name="Ivanova N."/>
            <person name="Pagani I."/>
            <person name="Cheng J.-F."/>
            <person name="Goodwin L."/>
            <person name="Han C."/>
            <person name="Hauser L."/>
            <person name="Land M."/>
            <person name="Lapidus A."/>
            <person name="Lucas S."/>
            <person name="Pitluck S."/>
            <person name="Woyke T."/>
            <person name="Stein L.Y."/>
            <person name="Murrell C."/>
        </authorList>
    </citation>
    <scope>NUCLEOTIDE SEQUENCE</scope>
    <source>
        <strain>MC09</strain>
    </source>
</reference>
<dbReference type="STRING" id="857087.Metme_4394"/>
<sequence>MKTYYLELDQDYHQPDAAANAELDNEALIQDTVEYYESCHNDYLFAWCNRQNLALHYGYWNSDEPYDHHQSLLNTNRLLYETAHIQPHERVLDAGCGLGGSSLWIASEYGNQVTGITVSQKQADYANRQAKSRHLNDKADFQVADYCNTPFADASFDIVWALESSCYALKKDDLIREAFRLLRPGGRLILCDAFMLKREFNEQEWKTVMGFLNGWMLPNLSDRANFSAGLERAGFKDIRIQDISSNVLPSSKHMYKTSRRLNPVQKISEWLGLRTATQTANHNAGLVQYDFFHDRMAEYLVFCATKP</sequence>
<dbReference type="Pfam" id="PF08241">
    <property type="entry name" value="Methyltransf_11"/>
    <property type="match status" value="1"/>
</dbReference>
<keyword evidence="1 3" id="KW-0808">Transferase</keyword>
<dbReference type="GO" id="GO:0008757">
    <property type="term" value="F:S-adenosylmethionine-dependent methyltransferase activity"/>
    <property type="evidence" value="ECO:0007669"/>
    <property type="project" value="InterPro"/>
</dbReference>
<dbReference type="GO" id="GO:0032259">
    <property type="term" value="P:methylation"/>
    <property type="evidence" value="ECO:0007669"/>
    <property type="project" value="UniProtKB-KW"/>
</dbReference>
<dbReference type="eggNOG" id="COG2230">
    <property type="taxonomic scope" value="Bacteria"/>
</dbReference>
<accession>G0A3W9</accession>
<feature type="domain" description="Methyltransferase type 11" evidence="2">
    <location>
        <begin position="92"/>
        <end position="190"/>
    </location>
</feature>
<dbReference type="PANTHER" id="PTHR44068:SF11">
    <property type="entry name" value="GERANYL DIPHOSPHATE 2-C-METHYLTRANSFERASE"/>
    <property type="match status" value="1"/>
</dbReference>
<dbReference type="SUPFAM" id="SSF53335">
    <property type="entry name" value="S-adenosyl-L-methionine-dependent methyltransferases"/>
    <property type="match status" value="1"/>
</dbReference>
<dbReference type="KEGG" id="mmt:Metme_4394"/>
<evidence type="ECO:0000313" key="4">
    <source>
        <dbReference type="Proteomes" id="UP000008888"/>
    </source>
</evidence>
<protein>
    <submittedName>
        <fullName evidence="3">Methyltransferase type 11</fullName>
    </submittedName>
</protein>
<reference evidence="3 4" key="1">
    <citation type="journal article" date="2011" name="J. Bacteriol.">
        <title>Complete Genome Sequence of the Aerobic Marine Methanotroph Methylomonas methanica MC09.</title>
        <authorList>
            <person name="Boden R."/>
            <person name="Cunliffe M."/>
            <person name="Scanlan J."/>
            <person name="Moussard H."/>
            <person name="Kits K.D."/>
            <person name="Klotz M.G."/>
            <person name="Jetten M.S."/>
            <person name="Vuilleumier S."/>
            <person name="Han J."/>
            <person name="Peters L."/>
            <person name="Mikhailova N."/>
            <person name="Teshima H."/>
            <person name="Tapia R."/>
            <person name="Kyrpides N."/>
            <person name="Ivanova N."/>
            <person name="Pagani I."/>
            <person name="Cheng J.F."/>
            <person name="Goodwin L."/>
            <person name="Han C."/>
            <person name="Hauser L."/>
            <person name="Land M.L."/>
            <person name="Lapidus A."/>
            <person name="Lucas S."/>
            <person name="Pitluck S."/>
            <person name="Woyke T."/>
            <person name="Stein L."/>
            <person name="Murrell J.C."/>
        </authorList>
    </citation>
    <scope>NUCLEOTIDE SEQUENCE [LARGE SCALE GENOMIC DNA]</scope>
    <source>
        <strain evidence="3 4">MC09</strain>
    </source>
</reference>
<dbReference type="InterPro" id="IPR013216">
    <property type="entry name" value="Methyltransf_11"/>
</dbReference>
<dbReference type="InterPro" id="IPR029063">
    <property type="entry name" value="SAM-dependent_MTases_sf"/>
</dbReference>
<dbReference type="InterPro" id="IPR050447">
    <property type="entry name" value="Erg6_SMT_methyltransf"/>
</dbReference>
<dbReference type="RefSeq" id="WP_013820954.1">
    <property type="nucleotide sequence ID" value="NC_015572.1"/>
</dbReference>
<dbReference type="Proteomes" id="UP000008888">
    <property type="component" value="Chromosome"/>
</dbReference>
<dbReference type="Gene3D" id="3.40.50.150">
    <property type="entry name" value="Vaccinia Virus protein VP39"/>
    <property type="match status" value="1"/>
</dbReference>
<evidence type="ECO:0000259" key="2">
    <source>
        <dbReference type="Pfam" id="PF08241"/>
    </source>
</evidence>
<name>G0A3W9_METMM</name>
<dbReference type="HOGENOM" id="CLU_039068_6_0_6"/>
<dbReference type="CDD" id="cd02440">
    <property type="entry name" value="AdoMet_MTases"/>
    <property type="match status" value="1"/>
</dbReference>
<keyword evidence="4" id="KW-1185">Reference proteome</keyword>
<dbReference type="EMBL" id="CP002738">
    <property type="protein sequence ID" value="AEG02741.1"/>
    <property type="molecule type" value="Genomic_DNA"/>
</dbReference>
<keyword evidence="3" id="KW-0489">Methyltransferase</keyword>
<evidence type="ECO:0000313" key="3">
    <source>
        <dbReference type="EMBL" id="AEG02741.1"/>
    </source>
</evidence>
<dbReference type="PANTHER" id="PTHR44068">
    <property type="entry name" value="ZGC:194242"/>
    <property type="match status" value="1"/>
</dbReference>
<reference evidence="4" key="3">
    <citation type="submission" date="2011-05" db="EMBL/GenBank/DDBJ databases">
        <title>Complete sequence of Methylomonas methanica MC09.</title>
        <authorList>
            <consortium name="US DOE Joint Genome Institute"/>
            <person name="Lucas S."/>
            <person name="Han J."/>
            <person name="Lapidus A."/>
            <person name="Cheng J.-F."/>
            <person name="Goodwin L."/>
            <person name="Pitluck S."/>
            <person name="Peters L."/>
            <person name="Mikhailova N."/>
            <person name="Teshima H."/>
            <person name="Han C."/>
            <person name="Tapia R."/>
            <person name="Land M."/>
            <person name="Hauser L."/>
            <person name="Kyrpides N."/>
            <person name="Ivanova N."/>
            <person name="Pagani I."/>
            <person name="Stein L."/>
            <person name="Woyke T."/>
        </authorList>
    </citation>
    <scope>NUCLEOTIDE SEQUENCE [LARGE SCALE GENOMIC DNA]</scope>
    <source>
        <strain evidence="4">MC09</strain>
    </source>
</reference>
<gene>
    <name evidence="3" type="ordered locus">Metme_4394</name>
</gene>
<organism evidence="3 4">
    <name type="scientific">Methylomonas methanica (strain DSM 25384 / MC09)</name>
    <dbReference type="NCBI Taxonomy" id="857087"/>
    <lineage>
        <taxon>Bacteria</taxon>
        <taxon>Pseudomonadati</taxon>
        <taxon>Pseudomonadota</taxon>
        <taxon>Gammaproteobacteria</taxon>
        <taxon>Methylococcales</taxon>
        <taxon>Methylococcaceae</taxon>
        <taxon>Methylomonas</taxon>
    </lineage>
</organism>
<dbReference type="AlphaFoldDB" id="G0A3W9"/>
<evidence type="ECO:0000256" key="1">
    <source>
        <dbReference type="ARBA" id="ARBA00022679"/>
    </source>
</evidence>